<accession>A0A1W7ADI5</accession>
<feature type="transmembrane region" description="Helical" evidence="2">
    <location>
        <begin position="6"/>
        <end position="24"/>
    </location>
</feature>
<name>A0A1W7ADI5_9STAP</name>
<keyword evidence="2" id="KW-0812">Transmembrane</keyword>
<evidence type="ECO:0008006" key="5">
    <source>
        <dbReference type="Google" id="ProtNLM"/>
    </source>
</evidence>
<gene>
    <name evidence="3" type="ORF">MCCS_20900</name>
</gene>
<dbReference type="KEGG" id="mcak:MCCS_20900"/>
<organism evidence="3 4">
    <name type="scientific">Macrococcoides canis</name>
    <dbReference type="NCBI Taxonomy" id="1855823"/>
    <lineage>
        <taxon>Bacteria</taxon>
        <taxon>Bacillati</taxon>
        <taxon>Bacillota</taxon>
        <taxon>Bacilli</taxon>
        <taxon>Bacillales</taxon>
        <taxon>Staphylococcaceae</taxon>
        <taxon>Macrococcoides</taxon>
    </lineage>
</organism>
<keyword evidence="2" id="KW-0472">Membrane</keyword>
<dbReference type="InterPro" id="IPR036514">
    <property type="entry name" value="SGNH_hydro_sf"/>
</dbReference>
<dbReference type="Proteomes" id="UP000194154">
    <property type="component" value="Chromosome"/>
</dbReference>
<feature type="compositionally biased region" description="Basic and acidic residues" evidence="1">
    <location>
        <begin position="38"/>
        <end position="51"/>
    </location>
</feature>
<protein>
    <recommendedName>
        <fullName evidence="5">SGNH/GDSL hydrolase family protein</fullName>
    </recommendedName>
</protein>
<evidence type="ECO:0000256" key="1">
    <source>
        <dbReference type="SAM" id="MobiDB-lite"/>
    </source>
</evidence>
<dbReference type="EMBL" id="CP021059">
    <property type="protein sequence ID" value="ARQ07679.1"/>
    <property type="molecule type" value="Genomic_DNA"/>
</dbReference>
<dbReference type="AlphaFoldDB" id="A0A1W7ADI5"/>
<dbReference type="Gene3D" id="3.40.50.1110">
    <property type="entry name" value="SGNH hydrolase"/>
    <property type="match status" value="1"/>
</dbReference>
<evidence type="ECO:0000313" key="4">
    <source>
        <dbReference type="Proteomes" id="UP000194154"/>
    </source>
</evidence>
<proteinExistence type="predicted"/>
<keyword evidence="2" id="KW-1133">Transmembrane helix</keyword>
<reference evidence="3 4" key="1">
    <citation type="journal article" date="2017" name="Int. J. Syst. Evol. Microbiol.">
        <title>Macrococcus canis sp. nov., a skin bacterium associated with infections in dogs.</title>
        <authorList>
            <person name="Gobeli Brawand S."/>
            <person name="Cotting K."/>
            <person name="Gomez-Sanz E."/>
            <person name="Collaud A."/>
            <person name="Thomann A."/>
            <person name="Brodard I."/>
            <person name="Rodriguez-Campos S."/>
            <person name="Strauss C."/>
            <person name="Perreten V."/>
        </authorList>
    </citation>
    <scope>NUCLEOTIDE SEQUENCE [LARGE SCALE GENOMIC DNA]</scope>
    <source>
        <strain evidence="3 4">KM45013</strain>
    </source>
</reference>
<sequence>MKNILFWIYILAAVLLIGAGYKYWQSKVAEGGETQTIETKDTQQKKTADKTEENEEVSLPHVFKEPAIQKIYEEKTKGNKKMQLTFVSTPYQTSNKDTNVANTFISNLQEDVNYNIVEVDASSNTVNSDDINKENPDVVILDALTLNDYIEGVTIEEHLNNLEAIINNIKNDNRKIYVTGTRSMKDDEFNAYQQEEANFLQNQDVIFIPVGEAVEDKYDDDTELLTKDGVTNWSKVIKDEILK</sequence>
<dbReference type="OrthoDB" id="2417461at2"/>
<evidence type="ECO:0000256" key="2">
    <source>
        <dbReference type="SAM" id="Phobius"/>
    </source>
</evidence>
<dbReference type="RefSeq" id="WP_086043219.1">
    <property type="nucleotide sequence ID" value="NZ_CBCRZA010000007.1"/>
</dbReference>
<dbReference type="SUPFAM" id="SSF52266">
    <property type="entry name" value="SGNH hydrolase"/>
    <property type="match status" value="1"/>
</dbReference>
<feature type="region of interest" description="Disordered" evidence="1">
    <location>
        <begin position="34"/>
        <end position="56"/>
    </location>
</feature>
<evidence type="ECO:0000313" key="3">
    <source>
        <dbReference type="EMBL" id="ARQ07679.1"/>
    </source>
</evidence>
<dbReference type="GeneID" id="35296175"/>
<keyword evidence="4" id="KW-1185">Reference proteome</keyword>